<keyword evidence="1 2" id="KW-0732">Signal</keyword>
<dbReference type="AlphaFoldDB" id="A0A1I8NAB9"/>
<gene>
    <name evidence="3" type="primary">101891489</name>
    <name evidence="5" type="synonym">LOC101891489</name>
</gene>
<evidence type="ECO:0000313" key="3">
    <source>
        <dbReference type="EnsemblMetazoa" id="MDOA013184-PA"/>
    </source>
</evidence>
<keyword evidence="4" id="KW-1185">Reference proteome</keyword>
<reference evidence="5" key="2">
    <citation type="submission" date="2025-04" db="UniProtKB">
        <authorList>
            <consortium name="RefSeq"/>
        </authorList>
    </citation>
    <scope>IDENTIFICATION</scope>
    <source>
        <strain evidence="5">Aabys</strain>
    </source>
</reference>
<dbReference type="PANTHER" id="PTHR20898:SF0">
    <property type="entry name" value="DAEDALUS ON 3-RELATED"/>
    <property type="match status" value="1"/>
</dbReference>
<evidence type="ECO:0000256" key="1">
    <source>
        <dbReference type="ARBA" id="ARBA00022729"/>
    </source>
</evidence>
<dbReference type="PANTHER" id="PTHR20898">
    <property type="entry name" value="DAEDALUS ON 3-RELATED-RELATED"/>
    <property type="match status" value="1"/>
</dbReference>
<dbReference type="OrthoDB" id="6664669at2759"/>
<dbReference type="VEuPathDB" id="VectorBase:MDOA013184"/>
<feature type="signal peptide" evidence="2">
    <location>
        <begin position="1"/>
        <end position="22"/>
    </location>
</feature>
<dbReference type="Gene3D" id="2.70.220.10">
    <property type="entry name" value="Ganglioside GM2 activator"/>
    <property type="match status" value="1"/>
</dbReference>
<dbReference type="Proteomes" id="UP001652621">
    <property type="component" value="Unplaced"/>
</dbReference>
<reference evidence="3" key="1">
    <citation type="submission" date="2020-05" db="UniProtKB">
        <authorList>
            <consortium name="EnsemblMetazoa"/>
        </authorList>
    </citation>
    <scope>IDENTIFICATION</scope>
    <source>
        <strain evidence="3">Aabys</strain>
    </source>
</reference>
<evidence type="ECO:0000256" key="2">
    <source>
        <dbReference type="SAM" id="SignalP"/>
    </source>
</evidence>
<organism evidence="3">
    <name type="scientific">Musca domestica</name>
    <name type="common">House fly</name>
    <dbReference type="NCBI Taxonomy" id="7370"/>
    <lineage>
        <taxon>Eukaryota</taxon>
        <taxon>Metazoa</taxon>
        <taxon>Ecdysozoa</taxon>
        <taxon>Arthropoda</taxon>
        <taxon>Hexapoda</taxon>
        <taxon>Insecta</taxon>
        <taxon>Pterygota</taxon>
        <taxon>Neoptera</taxon>
        <taxon>Endopterygota</taxon>
        <taxon>Diptera</taxon>
        <taxon>Brachycera</taxon>
        <taxon>Muscomorpha</taxon>
        <taxon>Muscoidea</taxon>
        <taxon>Muscidae</taxon>
        <taxon>Musca</taxon>
    </lineage>
</organism>
<accession>A0A1I8NAB9</accession>
<dbReference type="KEGG" id="mde:101891489"/>
<sequence>MKQLCLVLNFVVVSQMLEQVNGTTKIEFLASRVRFNPKHFSNLTLFTENSAIYADIMVVKPLRQGFKANVEFKLRLNNSKTHQKLFNHVLDVCDMLVGLRKTIFRKWFESILKYSNFMQNCPVPEGHYYLRDWRPDASIIPAYLFAGDYRIRGYCFYGNYKKKNMEFLIDMEVDAVIS</sequence>
<protein>
    <submittedName>
        <fullName evidence="5">Uncharacterized protein LOC101891489</fullName>
    </submittedName>
</protein>
<dbReference type="eggNOG" id="ENOG502TBWI">
    <property type="taxonomic scope" value="Eukaryota"/>
</dbReference>
<dbReference type="RefSeq" id="XP_005189968.1">
    <property type="nucleotide sequence ID" value="XM_005189911.1"/>
</dbReference>
<dbReference type="VEuPathDB" id="VectorBase:MDOMA2_008417"/>
<dbReference type="EnsemblMetazoa" id="MDOA013184-RA">
    <property type="protein sequence ID" value="MDOA013184-PA"/>
    <property type="gene ID" value="MDOA013184"/>
</dbReference>
<proteinExistence type="predicted"/>
<name>A0A1I8NAB9_MUSDO</name>
<feature type="chain" id="PRO_5044561436" evidence="2">
    <location>
        <begin position="23"/>
        <end position="178"/>
    </location>
</feature>
<dbReference type="Pfam" id="PF06477">
    <property type="entry name" value="DUF1091"/>
    <property type="match status" value="1"/>
</dbReference>
<dbReference type="InterPro" id="IPR036846">
    <property type="entry name" value="GM2-AP_sf"/>
</dbReference>
<evidence type="ECO:0000313" key="4">
    <source>
        <dbReference type="Proteomes" id="UP001652621"/>
    </source>
</evidence>
<evidence type="ECO:0000313" key="5">
    <source>
        <dbReference type="RefSeq" id="XP_005189968.1"/>
    </source>
</evidence>
<dbReference type="GeneID" id="101891489"/>
<dbReference type="InterPro" id="IPR010512">
    <property type="entry name" value="DUF1091"/>
</dbReference>
<dbReference type="SMART" id="SM00697">
    <property type="entry name" value="DM8"/>
    <property type="match status" value="1"/>
</dbReference>